<dbReference type="GO" id="GO:0009231">
    <property type="term" value="P:riboflavin biosynthetic process"/>
    <property type="evidence" value="ECO:0007669"/>
    <property type="project" value="UniProtKB-UniPathway"/>
</dbReference>
<keyword evidence="7" id="KW-0547">Nucleotide-binding</keyword>
<dbReference type="PANTHER" id="PTHR21327:SF18">
    <property type="entry name" value="3,4-DIHYDROXY-2-BUTANONE 4-PHOSPHATE SYNTHASE"/>
    <property type="match status" value="1"/>
</dbReference>
<evidence type="ECO:0000256" key="1">
    <source>
        <dbReference type="ARBA" id="ARBA00001947"/>
    </source>
</evidence>
<dbReference type="EC" id="3.5.4.25" evidence="4"/>
<evidence type="ECO:0000256" key="10">
    <source>
        <dbReference type="ARBA" id="ARBA00023134"/>
    </source>
</evidence>
<dbReference type="InterPro" id="IPR017945">
    <property type="entry name" value="DHBP_synth_RibB-like_a/b_dom"/>
</dbReference>
<dbReference type="GO" id="GO:0008686">
    <property type="term" value="F:3,4-dihydroxy-2-butanone-4-phosphate synthase activity"/>
    <property type="evidence" value="ECO:0007669"/>
    <property type="project" value="InterPro"/>
</dbReference>
<organism evidence="13">
    <name type="scientific">freshwater metagenome</name>
    <dbReference type="NCBI Taxonomy" id="449393"/>
    <lineage>
        <taxon>unclassified sequences</taxon>
        <taxon>metagenomes</taxon>
        <taxon>ecological metagenomes</taxon>
    </lineage>
</organism>
<evidence type="ECO:0000256" key="6">
    <source>
        <dbReference type="ARBA" id="ARBA00022723"/>
    </source>
</evidence>
<dbReference type="CDD" id="cd00641">
    <property type="entry name" value="GTP_cyclohydro2"/>
    <property type="match status" value="1"/>
</dbReference>
<name>A0A6J6FMG8_9ZZZZ</name>
<dbReference type="PANTHER" id="PTHR21327">
    <property type="entry name" value="GTP CYCLOHYDROLASE II-RELATED"/>
    <property type="match status" value="1"/>
</dbReference>
<comment type="similarity">
    <text evidence="3">In the N-terminal section; belongs to the DHBP synthase family.</text>
</comment>
<dbReference type="AlphaFoldDB" id="A0A6J6FMG8"/>
<comment type="cofactor">
    <cofactor evidence="1">
        <name>Zn(2+)</name>
        <dbReference type="ChEBI" id="CHEBI:29105"/>
    </cofactor>
</comment>
<dbReference type="EMBL" id="CAEZUE010000047">
    <property type="protein sequence ID" value="CAB4590246.1"/>
    <property type="molecule type" value="Genomic_DNA"/>
</dbReference>
<dbReference type="Gene3D" id="3.40.50.10990">
    <property type="entry name" value="GTP cyclohydrolase II"/>
    <property type="match status" value="1"/>
</dbReference>
<protein>
    <recommendedName>
        <fullName evidence="4">GTP cyclohydrolase II</fullName>
        <ecNumber evidence="4">3.5.4.25</ecNumber>
    </recommendedName>
</protein>
<keyword evidence="8" id="KW-0378">Hydrolase</keyword>
<dbReference type="GO" id="GO:0046872">
    <property type="term" value="F:metal ion binding"/>
    <property type="evidence" value="ECO:0007669"/>
    <property type="project" value="UniProtKB-KW"/>
</dbReference>
<dbReference type="UniPathway" id="UPA00275">
    <property type="reaction ID" value="UER00400"/>
</dbReference>
<keyword evidence="5" id="KW-0686">Riboflavin biosynthesis</keyword>
<gene>
    <name evidence="13" type="ORF">UFOPK1788_00486</name>
</gene>
<keyword evidence="10" id="KW-0342">GTP-binding</keyword>
<dbReference type="Pfam" id="PF00926">
    <property type="entry name" value="DHBP_synthase"/>
    <property type="match status" value="1"/>
</dbReference>
<dbReference type="Gene3D" id="3.90.870.10">
    <property type="entry name" value="DHBP synthase"/>
    <property type="match status" value="1"/>
</dbReference>
<dbReference type="InterPro" id="IPR032677">
    <property type="entry name" value="GTP_cyclohydro_II"/>
</dbReference>
<dbReference type="GO" id="GO:0005829">
    <property type="term" value="C:cytosol"/>
    <property type="evidence" value="ECO:0007669"/>
    <property type="project" value="TreeGrafter"/>
</dbReference>
<evidence type="ECO:0000256" key="5">
    <source>
        <dbReference type="ARBA" id="ARBA00022619"/>
    </source>
</evidence>
<dbReference type="Pfam" id="PF00925">
    <property type="entry name" value="GTP_cyclohydro2"/>
    <property type="match status" value="1"/>
</dbReference>
<dbReference type="GO" id="GO:0005525">
    <property type="term" value="F:GTP binding"/>
    <property type="evidence" value="ECO:0007669"/>
    <property type="project" value="UniProtKB-KW"/>
</dbReference>
<reference evidence="13" key="1">
    <citation type="submission" date="2020-05" db="EMBL/GenBank/DDBJ databases">
        <authorList>
            <person name="Chiriac C."/>
            <person name="Salcher M."/>
            <person name="Ghai R."/>
            <person name="Kavagutti S V."/>
        </authorList>
    </citation>
    <scope>NUCLEOTIDE SEQUENCE</scope>
</reference>
<dbReference type="InterPro" id="IPR036144">
    <property type="entry name" value="RibA-like_sf"/>
</dbReference>
<dbReference type="InterPro" id="IPR000926">
    <property type="entry name" value="RibA"/>
</dbReference>
<evidence type="ECO:0000256" key="2">
    <source>
        <dbReference type="ARBA" id="ARBA00004853"/>
    </source>
</evidence>
<dbReference type="SUPFAM" id="SSF142695">
    <property type="entry name" value="RibA-like"/>
    <property type="match status" value="1"/>
</dbReference>
<dbReference type="GO" id="GO:0003935">
    <property type="term" value="F:GTP cyclohydrolase II activity"/>
    <property type="evidence" value="ECO:0007669"/>
    <property type="project" value="UniProtKB-EC"/>
</dbReference>
<sequence length="281" mass="30085">MPGGVRERAGHTEATVDLLTLAGLNPVGMIGELMNDDGTMMSGADLTEFAATNGLVIVSIEEIATHLEGNWIPLPDGNADRYSFEIETRVPTSHGIFRLRAYRDHETRVDHVAIVAGEPTDGALVRLHSECVTGEAMGSLKCECGPQLEAAMDAIDPVGGVVIYLRGHEGRGIGLTNKLKAYRLQEDGLDTLDANLALGLPADARDYGVAAAILKDLGLKSVRLLSNNPEKLRQLGEYGIEVTDLVPLIVGVGDVNKAYLDAKRDRMGHQLPSELNNSPEA</sequence>
<keyword evidence="6" id="KW-0479">Metal-binding</keyword>
<dbReference type="NCBIfam" id="TIGR00505">
    <property type="entry name" value="ribA"/>
    <property type="match status" value="1"/>
</dbReference>
<dbReference type="InterPro" id="IPR000422">
    <property type="entry name" value="DHBP_synthase_RibB"/>
</dbReference>
<dbReference type="NCBIfam" id="NF001591">
    <property type="entry name" value="PRK00393.1"/>
    <property type="match status" value="1"/>
</dbReference>
<evidence type="ECO:0000256" key="7">
    <source>
        <dbReference type="ARBA" id="ARBA00022741"/>
    </source>
</evidence>
<proteinExistence type="inferred from homology"/>
<evidence type="ECO:0000256" key="4">
    <source>
        <dbReference type="ARBA" id="ARBA00012762"/>
    </source>
</evidence>
<comment type="pathway">
    <text evidence="2">Cofactor biosynthesis; riboflavin biosynthesis; 5-amino-6-(D-ribitylamino)uracil from GTP: step 1/4.</text>
</comment>
<evidence type="ECO:0000259" key="12">
    <source>
        <dbReference type="Pfam" id="PF00925"/>
    </source>
</evidence>
<evidence type="ECO:0000313" key="13">
    <source>
        <dbReference type="EMBL" id="CAB4590246.1"/>
    </source>
</evidence>
<keyword evidence="9" id="KW-0862">Zinc</keyword>
<dbReference type="FunFam" id="3.40.50.10990:FF:000001">
    <property type="entry name" value="Riboflavin biosynthesis protein RibBA"/>
    <property type="match status" value="1"/>
</dbReference>
<dbReference type="HAMAP" id="MF_00179">
    <property type="entry name" value="RibA"/>
    <property type="match status" value="1"/>
</dbReference>
<comment type="catalytic activity">
    <reaction evidence="11">
        <text>GTP + 4 H2O = 2,5-diamino-6-hydroxy-4-(5-phosphoribosylamino)-pyrimidine + formate + 2 phosphate + 3 H(+)</text>
        <dbReference type="Rhea" id="RHEA:23704"/>
        <dbReference type="ChEBI" id="CHEBI:15377"/>
        <dbReference type="ChEBI" id="CHEBI:15378"/>
        <dbReference type="ChEBI" id="CHEBI:15740"/>
        <dbReference type="ChEBI" id="CHEBI:37565"/>
        <dbReference type="ChEBI" id="CHEBI:43474"/>
        <dbReference type="ChEBI" id="CHEBI:58614"/>
        <dbReference type="EC" id="3.5.4.25"/>
    </reaction>
</comment>
<evidence type="ECO:0000256" key="11">
    <source>
        <dbReference type="ARBA" id="ARBA00049295"/>
    </source>
</evidence>
<evidence type="ECO:0000256" key="8">
    <source>
        <dbReference type="ARBA" id="ARBA00022801"/>
    </source>
</evidence>
<dbReference type="SUPFAM" id="SSF55821">
    <property type="entry name" value="YrdC/RibB"/>
    <property type="match status" value="1"/>
</dbReference>
<evidence type="ECO:0000256" key="9">
    <source>
        <dbReference type="ARBA" id="ARBA00022833"/>
    </source>
</evidence>
<feature type="domain" description="GTP cyclohydrolase II" evidence="12">
    <location>
        <begin position="86"/>
        <end position="247"/>
    </location>
</feature>
<evidence type="ECO:0000256" key="3">
    <source>
        <dbReference type="ARBA" id="ARBA00005520"/>
    </source>
</evidence>
<accession>A0A6J6FMG8</accession>